<feature type="compositionally biased region" description="Basic and acidic residues" evidence="8">
    <location>
        <begin position="487"/>
        <end position="508"/>
    </location>
</feature>
<name>A0A6G1H838_9PEZI</name>
<dbReference type="Proteomes" id="UP000800041">
    <property type="component" value="Unassembled WGS sequence"/>
</dbReference>
<evidence type="ECO:0000313" key="11">
    <source>
        <dbReference type="Proteomes" id="UP000800041"/>
    </source>
</evidence>
<dbReference type="SMART" id="SM00730">
    <property type="entry name" value="PSN"/>
    <property type="match status" value="1"/>
</dbReference>
<evidence type="ECO:0000313" key="10">
    <source>
        <dbReference type="EMBL" id="KAF1989128.1"/>
    </source>
</evidence>
<evidence type="ECO:0000256" key="5">
    <source>
        <dbReference type="ARBA" id="ARBA00022824"/>
    </source>
</evidence>
<feature type="transmembrane region" description="Helical" evidence="9">
    <location>
        <begin position="450"/>
        <end position="468"/>
    </location>
</feature>
<keyword evidence="6 9" id="KW-1133">Transmembrane helix</keyword>
<feature type="transmembrane region" description="Helical" evidence="9">
    <location>
        <begin position="336"/>
        <end position="355"/>
    </location>
</feature>
<evidence type="ECO:0000256" key="2">
    <source>
        <dbReference type="ARBA" id="ARBA00006859"/>
    </source>
</evidence>
<evidence type="ECO:0000256" key="4">
    <source>
        <dbReference type="ARBA" id="ARBA00022801"/>
    </source>
</evidence>
<dbReference type="GO" id="GO:0098553">
    <property type="term" value="C:lumenal side of endoplasmic reticulum membrane"/>
    <property type="evidence" value="ECO:0007669"/>
    <property type="project" value="TreeGrafter"/>
</dbReference>
<keyword evidence="7 9" id="KW-0472">Membrane</keyword>
<comment type="subcellular location">
    <subcellularLocation>
        <location evidence="1">Endoplasmic reticulum membrane</location>
        <topology evidence="1">Multi-pass membrane protein</topology>
    </subcellularLocation>
</comment>
<evidence type="ECO:0008006" key="12">
    <source>
        <dbReference type="Google" id="ProtNLM"/>
    </source>
</evidence>
<keyword evidence="3 9" id="KW-0812">Transmembrane</keyword>
<gene>
    <name evidence="10" type="ORF">K402DRAFT_391282</name>
</gene>
<reference evidence="10" key="1">
    <citation type="journal article" date="2020" name="Stud. Mycol.">
        <title>101 Dothideomycetes genomes: a test case for predicting lifestyles and emergence of pathogens.</title>
        <authorList>
            <person name="Haridas S."/>
            <person name="Albert R."/>
            <person name="Binder M."/>
            <person name="Bloem J."/>
            <person name="Labutti K."/>
            <person name="Salamov A."/>
            <person name="Andreopoulos B."/>
            <person name="Baker S."/>
            <person name="Barry K."/>
            <person name="Bills G."/>
            <person name="Bluhm B."/>
            <person name="Cannon C."/>
            <person name="Castanera R."/>
            <person name="Culley D."/>
            <person name="Daum C."/>
            <person name="Ezra D."/>
            <person name="Gonzalez J."/>
            <person name="Henrissat B."/>
            <person name="Kuo A."/>
            <person name="Liang C."/>
            <person name="Lipzen A."/>
            <person name="Lutzoni F."/>
            <person name="Magnuson J."/>
            <person name="Mondo S."/>
            <person name="Nolan M."/>
            <person name="Ohm R."/>
            <person name="Pangilinan J."/>
            <person name="Park H.-J."/>
            <person name="Ramirez L."/>
            <person name="Alfaro M."/>
            <person name="Sun H."/>
            <person name="Tritt A."/>
            <person name="Yoshinaga Y."/>
            <person name="Zwiers L.-H."/>
            <person name="Turgeon B."/>
            <person name="Goodwin S."/>
            <person name="Spatafora J."/>
            <person name="Crous P."/>
            <person name="Grigoriev I."/>
        </authorList>
    </citation>
    <scope>NUCLEOTIDE SEQUENCE</scope>
    <source>
        <strain evidence="10">CBS 113979</strain>
    </source>
</reference>
<feature type="transmembrane region" description="Helical" evidence="9">
    <location>
        <begin position="181"/>
        <end position="202"/>
    </location>
</feature>
<organism evidence="10 11">
    <name type="scientific">Aulographum hederae CBS 113979</name>
    <dbReference type="NCBI Taxonomy" id="1176131"/>
    <lineage>
        <taxon>Eukaryota</taxon>
        <taxon>Fungi</taxon>
        <taxon>Dikarya</taxon>
        <taxon>Ascomycota</taxon>
        <taxon>Pezizomycotina</taxon>
        <taxon>Dothideomycetes</taxon>
        <taxon>Pleosporomycetidae</taxon>
        <taxon>Aulographales</taxon>
        <taxon>Aulographaceae</taxon>
    </lineage>
</organism>
<evidence type="ECO:0000256" key="3">
    <source>
        <dbReference type="ARBA" id="ARBA00022692"/>
    </source>
</evidence>
<dbReference type="OrthoDB" id="29661at2759"/>
<feature type="transmembrane region" description="Helical" evidence="9">
    <location>
        <begin position="81"/>
        <end position="99"/>
    </location>
</feature>
<evidence type="ECO:0000256" key="6">
    <source>
        <dbReference type="ARBA" id="ARBA00022989"/>
    </source>
</evidence>
<keyword evidence="4" id="KW-0378">Hydrolase</keyword>
<dbReference type="Pfam" id="PF04258">
    <property type="entry name" value="Peptidase_A22B"/>
    <property type="match status" value="1"/>
</dbReference>
<evidence type="ECO:0000256" key="8">
    <source>
        <dbReference type="SAM" id="MobiDB-lite"/>
    </source>
</evidence>
<proteinExistence type="inferred from homology"/>
<dbReference type="GO" id="GO:0098554">
    <property type="term" value="C:cytoplasmic side of endoplasmic reticulum membrane"/>
    <property type="evidence" value="ECO:0007669"/>
    <property type="project" value="TreeGrafter"/>
</dbReference>
<dbReference type="GO" id="GO:0006465">
    <property type="term" value="P:signal peptide processing"/>
    <property type="evidence" value="ECO:0007669"/>
    <property type="project" value="TreeGrafter"/>
</dbReference>
<evidence type="ECO:0000256" key="1">
    <source>
        <dbReference type="ARBA" id="ARBA00004477"/>
    </source>
</evidence>
<comment type="similarity">
    <text evidence="2">Belongs to the peptidase A22B family.</text>
</comment>
<protein>
    <recommendedName>
        <fullName evidence="12">Intramembrane protease 2</fullName>
    </recommendedName>
</protein>
<dbReference type="EMBL" id="ML977146">
    <property type="protein sequence ID" value="KAF1989128.1"/>
    <property type="molecule type" value="Genomic_DNA"/>
</dbReference>
<feature type="compositionally biased region" description="Basic and acidic residues" evidence="8">
    <location>
        <begin position="528"/>
        <end position="573"/>
    </location>
</feature>
<feature type="transmembrane region" description="Helical" evidence="9">
    <location>
        <begin position="223"/>
        <end position="243"/>
    </location>
</feature>
<feature type="transmembrane region" description="Helical" evidence="9">
    <location>
        <begin position="111"/>
        <end position="129"/>
    </location>
</feature>
<dbReference type="GO" id="GO:0033619">
    <property type="term" value="P:membrane protein proteolysis"/>
    <property type="evidence" value="ECO:0007669"/>
    <property type="project" value="TreeGrafter"/>
</dbReference>
<dbReference type="AlphaFoldDB" id="A0A6G1H838"/>
<feature type="region of interest" description="Disordered" evidence="8">
    <location>
        <begin position="480"/>
        <end position="508"/>
    </location>
</feature>
<dbReference type="PANTHER" id="PTHR12174:SF23">
    <property type="entry name" value="MINOR HISTOCOMPATIBILITY ANTIGEN H13"/>
    <property type="match status" value="1"/>
</dbReference>
<keyword evidence="11" id="KW-1185">Reference proteome</keyword>
<feature type="transmembrane region" description="Helical" evidence="9">
    <location>
        <begin position="249"/>
        <end position="268"/>
    </location>
</feature>
<dbReference type="GO" id="GO:0042500">
    <property type="term" value="F:aspartic endopeptidase activity, intramembrane cleaving"/>
    <property type="evidence" value="ECO:0007669"/>
    <property type="project" value="InterPro"/>
</dbReference>
<feature type="region of interest" description="Disordered" evidence="8">
    <location>
        <begin position="528"/>
        <end position="579"/>
    </location>
</feature>
<accession>A0A6G1H838</accession>
<feature type="transmembrane region" description="Helical" evidence="9">
    <location>
        <begin position="422"/>
        <end position="444"/>
    </location>
</feature>
<sequence>MAEPSFFAQILGRLAFEFSQIQPLIPTYTHLLLSALFPIFTGAHASLSRPSSAAKPVIKEEDAEEEDEEVQKMEGLSPSDAIMFPILAGSTLAALYFLIQWLQDPAFLNKVLNWYFAVFGCFSVTKLLSNGMELVHSLFLPQRYIFEGYLWELKSPPHKSLAATPSTDGTRTSSRSNSSPLPGILSLIPLPFSISNLLWAVHDLPRRKWALQAYVHRLVASKTSINVFDILGLSFGILSVLYFNLVDKPWFLTNLMGFGFSYGAMQLLSPTTFTTGSLILSALFFYDIYFVFYTPMMVTVAKSLDIPIKLVFPRPQEPGAAPDMKPSHAMLGLGDVILPGIMIGLALRFDLYMHYRRMSKHRAQKSVKSTEATLPFSQLTSGKDDKVPFVPLRTKWSDLIWLARLPYSKRVSHDSADFPKPYFYASLAGYTVGMLTTLGVMQAWGHAQPALLYLVPGVLGSLWLTALIRGELKAMWNFSEAEEDENDKGKGEKDAADTKVEELEEQMDKEHAKHLVYFSVSRSKLGEKLRHAAKEEKAHGESGSKKDNNGTDDKGTIRRSERLMRDTDGEPTGKRQRVA</sequence>
<feature type="transmembrane region" description="Helical" evidence="9">
    <location>
        <begin position="275"/>
        <end position="293"/>
    </location>
</feature>
<dbReference type="InterPro" id="IPR007369">
    <property type="entry name" value="Peptidase_A22B_SPP"/>
</dbReference>
<evidence type="ECO:0000256" key="7">
    <source>
        <dbReference type="ARBA" id="ARBA00023136"/>
    </source>
</evidence>
<evidence type="ECO:0000256" key="9">
    <source>
        <dbReference type="SAM" id="Phobius"/>
    </source>
</evidence>
<dbReference type="PANTHER" id="PTHR12174">
    <property type="entry name" value="SIGNAL PEPTIDE PEPTIDASE"/>
    <property type="match status" value="1"/>
</dbReference>
<keyword evidence="5" id="KW-0256">Endoplasmic reticulum</keyword>
<dbReference type="InterPro" id="IPR006639">
    <property type="entry name" value="Preselin/SPP"/>
</dbReference>